<dbReference type="Proteomes" id="UP001242045">
    <property type="component" value="Unassembled WGS sequence"/>
</dbReference>
<dbReference type="EMBL" id="JAUSRD010000010">
    <property type="protein sequence ID" value="MDP9895030.1"/>
    <property type="molecule type" value="Genomic_DNA"/>
</dbReference>
<dbReference type="RefSeq" id="WP_306882481.1">
    <property type="nucleotide sequence ID" value="NZ_JAUSRD010000010.1"/>
</dbReference>
<evidence type="ECO:0000256" key="1">
    <source>
        <dbReference type="SAM" id="MobiDB-lite"/>
    </source>
</evidence>
<comment type="caution">
    <text evidence="2">The sequence shown here is derived from an EMBL/GenBank/DDBJ whole genome shotgun (WGS) entry which is preliminary data.</text>
</comment>
<feature type="region of interest" description="Disordered" evidence="1">
    <location>
        <begin position="61"/>
        <end position="80"/>
    </location>
</feature>
<protein>
    <submittedName>
        <fullName evidence="2">Uncharacterized protein</fullName>
    </submittedName>
</protein>
<organism evidence="2 3">
    <name type="scientific">Variovorax boronicumulans</name>
    <dbReference type="NCBI Taxonomy" id="436515"/>
    <lineage>
        <taxon>Bacteria</taxon>
        <taxon>Pseudomonadati</taxon>
        <taxon>Pseudomonadota</taxon>
        <taxon>Betaproteobacteria</taxon>
        <taxon>Burkholderiales</taxon>
        <taxon>Comamonadaceae</taxon>
        <taxon>Variovorax</taxon>
    </lineage>
</organism>
<name>A0AAW8CXG3_9BURK</name>
<dbReference type="AlphaFoldDB" id="A0AAW8CXG3"/>
<evidence type="ECO:0000313" key="2">
    <source>
        <dbReference type="EMBL" id="MDP9895030.1"/>
    </source>
</evidence>
<evidence type="ECO:0000313" key="3">
    <source>
        <dbReference type="Proteomes" id="UP001242045"/>
    </source>
</evidence>
<reference evidence="2" key="1">
    <citation type="submission" date="2023-07" db="EMBL/GenBank/DDBJ databases">
        <title>Sorghum-associated microbial communities from plants grown in Nebraska, USA.</title>
        <authorList>
            <person name="Schachtman D."/>
        </authorList>
    </citation>
    <scope>NUCLEOTIDE SEQUENCE</scope>
    <source>
        <strain evidence="2">DS3754</strain>
    </source>
</reference>
<proteinExistence type="predicted"/>
<accession>A0AAW8CXG3</accession>
<sequence length="80" mass="8840">MKFDTGKELMDGAQNINAHLGNIAELVELIEDETLKKKIKRELGLVVGKVYIGVMAPVLREHPELDPDSPSDIEAASRKN</sequence>
<gene>
    <name evidence="2" type="ORF">J2W31_004155</name>
</gene>